<gene>
    <name evidence="2" type="ORF">F992_00063</name>
</gene>
<dbReference type="EMBL" id="APOJ01000003">
    <property type="protein sequence ID" value="ENU28647.1"/>
    <property type="molecule type" value="Genomic_DNA"/>
</dbReference>
<evidence type="ECO:0000313" key="3">
    <source>
        <dbReference type="Proteomes" id="UP000013190"/>
    </source>
</evidence>
<feature type="transmembrane region" description="Helical" evidence="1">
    <location>
        <begin position="145"/>
        <end position="170"/>
    </location>
</feature>
<name>A0ABP2U2C6_9GAMM</name>
<accession>A0ABP2U2C6</accession>
<evidence type="ECO:0000313" key="2">
    <source>
        <dbReference type="EMBL" id="ENU28647.1"/>
    </source>
</evidence>
<feature type="transmembrane region" description="Helical" evidence="1">
    <location>
        <begin position="77"/>
        <end position="95"/>
    </location>
</feature>
<keyword evidence="3" id="KW-1185">Reference proteome</keyword>
<keyword evidence="1" id="KW-1133">Transmembrane helix</keyword>
<evidence type="ECO:0000256" key="1">
    <source>
        <dbReference type="SAM" id="Phobius"/>
    </source>
</evidence>
<proteinExistence type="predicted"/>
<keyword evidence="1" id="KW-0812">Transmembrane</keyword>
<reference evidence="2 3" key="2">
    <citation type="journal article" date="2016" name="Int. J. Syst. Evol. Microbiol.">
        <title>Taxonomy of haemolytic and/or proteolytic strains of the genus Acinetobacter with the proposal of Acinetobacter courvalinii sp. nov. (genomic species 14 sensu Bouvet &amp; Jeanjean), Acinetobacter dispersus sp. nov. (genomic species 17), Acinetobacter modestus sp. nov., Acinetobacter proteolyticus sp. nov. and Acinetobacter vivianii sp. nov.</title>
        <authorList>
            <person name="Nemec A."/>
            <person name="Radolfova-Krizova L."/>
            <person name="Maixnerova M."/>
            <person name="Vrestiakova E."/>
            <person name="Jezek P."/>
            <person name="Sedo O."/>
        </authorList>
    </citation>
    <scope>NUCLEOTIDE SEQUENCE [LARGE SCALE GENOMIC DNA]</scope>
    <source>
        <strain evidence="2 3">NIPH 236</strain>
    </source>
</reference>
<feature type="transmembrane region" description="Helical" evidence="1">
    <location>
        <begin position="12"/>
        <end position="32"/>
    </location>
</feature>
<evidence type="ECO:0008006" key="4">
    <source>
        <dbReference type="Google" id="ProtNLM"/>
    </source>
</evidence>
<keyword evidence="1" id="KW-0472">Membrane</keyword>
<sequence length="202" mass="22897">MSSGLSMIESWFFVLAMLAVLLIPGPTNALLASATHQQGAFKTIIFIPIEWLGYVYGISLWALFIHLFEPIWPALDVILHTVSLALVLWMAFHLWKSAHLQKYDQRHQKIRKTKLFSATLKNPKTVLLAVGIFPVETWNSIENAVLVFAIFSVILIPISVFWMYFGRALLVGSFNGITADHLYKGSAMLLLICMLPMIFRLF</sequence>
<protein>
    <recommendedName>
        <fullName evidence="4">Threonine transporter RhtB</fullName>
    </recommendedName>
</protein>
<comment type="caution">
    <text evidence="2">The sequence shown here is derived from an EMBL/GenBank/DDBJ whole genome shotgun (WGS) entry which is preliminary data.</text>
</comment>
<dbReference type="Proteomes" id="UP000013190">
    <property type="component" value="Unassembled WGS sequence"/>
</dbReference>
<feature type="transmembrane region" description="Helical" evidence="1">
    <location>
        <begin position="182"/>
        <end position="199"/>
    </location>
</feature>
<organism evidence="2 3">
    <name type="scientific">Acinetobacter modestus</name>
    <dbReference type="NCBI Taxonomy" id="1776740"/>
    <lineage>
        <taxon>Bacteria</taxon>
        <taxon>Pseudomonadati</taxon>
        <taxon>Pseudomonadota</taxon>
        <taxon>Gammaproteobacteria</taxon>
        <taxon>Moraxellales</taxon>
        <taxon>Moraxellaceae</taxon>
        <taxon>Acinetobacter</taxon>
    </lineage>
</organism>
<feature type="transmembrane region" description="Helical" evidence="1">
    <location>
        <begin position="44"/>
        <end position="65"/>
    </location>
</feature>
<reference evidence="3" key="1">
    <citation type="submission" date="2013-02" db="EMBL/GenBank/DDBJ databases">
        <title>The Genome Sequence of Acinetobacter sp. NIPH 236.</title>
        <authorList>
            <consortium name="The Broad Institute Genome Sequencing Platform"/>
            <consortium name="The Broad Institute Genome Sequencing Center for Infectious Disease"/>
            <person name="Cerqueira G."/>
            <person name="Feldgarden M."/>
            <person name="Courvalin P."/>
            <person name="Perichon B."/>
            <person name="Grillot-Courvalin C."/>
            <person name="Clermont D."/>
            <person name="Rocha E."/>
            <person name="Yoon E.-J."/>
            <person name="Nemec A."/>
            <person name="Walker B."/>
            <person name="Young S.K."/>
            <person name="Zeng Q."/>
            <person name="Gargeya S."/>
            <person name="Fitzgerald M."/>
            <person name="Haas B."/>
            <person name="Abouelleil A."/>
            <person name="Alvarado L."/>
            <person name="Arachchi H.M."/>
            <person name="Berlin A.M."/>
            <person name="Chapman S.B."/>
            <person name="Dewar J."/>
            <person name="Goldberg J."/>
            <person name="Griggs A."/>
            <person name="Gujja S."/>
            <person name="Hansen M."/>
            <person name="Howarth C."/>
            <person name="Imamovic A."/>
            <person name="Larimer J."/>
            <person name="McCowan C."/>
            <person name="Murphy C."/>
            <person name="Neiman D."/>
            <person name="Pearson M."/>
            <person name="Priest M."/>
            <person name="Roberts A."/>
            <person name="Saif S."/>
            <person name="Shea T."/>
            <person name="Sisk P."/>
            <person name="Sykes S."/>
            <person name="Wortman J."/>
            <person name="Nusbaum C."/>
            <person name="Birren B."/>
        </authorList>
    </citation>
    <scope>NUCLEOTIDE SEQUENCE [LARGE SCALE GENOMIC DNA]</scope>
    <source>
        <strain evidence="3">NIPH 236</strain>
    </source>
</reference>